<dbReference type="InterPro" id="IPR001387">
    <property type="entry name" value="Cro/C1-type_HTH"/>
</dbReference>
<dbReference type="OrthoDB" id="9809730at2"/>
<feature type="domain" description="HTH cro/C1-type" evidence="1">
    <location>
        <begin position="14"/>
        <end position="49"/>
    </location>
</feature>
<comment type="caution">
    <text evidence="2">The sequence shown here is derived from an EMBL/GenBank/DDBJ whole genome shotgun (WGS) entry which is preliminary data.</text>
</comment>
<organism evidence="2 3">
    <name type="scientific">Trinickia symbiotica</name>
    <dbReference type="NCBI Taxonomy" id="863227"/>
    <lineage>
        <taxon>Bacteria</taxon>
        <taxon>Pseudomonadati</taxon>
        <taxon>Pseudomonadota</taxon>
        <taxon>Betaproteobacteria</taxon>
        <taxon>Burkholderiales</taxon>
        <taxon>Burkholderiaceae</taxon>
        <taxon>Trinickia</taxon>
    </lineage>
</organism>
<dbReference type="Gene3D" id="1.10.260.40">
    <property type="entry name" value="lambda repressor-like DNA-binding domains"/>
    <property type="match status" value="1"/>
</dbReference>
<dbReference type="InterPro" id="IPR010982">
    <property type="entry name" value="Lambda_DNA-bd_dom_sf"/>
</dbReference>
<dbReference type="Proteomes" id="UP000235777">
    <property type="component" value="Unassembled WGS sequence"/>
</dbReference>
<dbReference type="EMBL" id="PNYC01000036">
    <property type="protein sequence ID" value="PMS29882.1"/>
    <property type="molecule type" value="Genomic_DNA"/>
</dbReference>
<dbReference type="AlphaFoldDB" id="A0A2N7WKD8"/>
<dbReference type="PROSITE" id="PS50943">
    <property type="entry name" value="HTH_CROC1"/>
    <property type="match status" value="1"/>
</dbReference>
<dbReference type="GO" id="GO:0003677">
    <property type="term" value="F:DNA binding"/>
    <property type="evidence" value="ECO:0007669"/>
    <property type="project" value="InterPro"/>
</dbReference>
<name>A0A2N7WKD8_9BURK</name>
<dbReference type="SUPFAM" id="SSF47413">
    <property type="entry name" value="lambda repressor-like DNA-binding domains"/>
    <property type="match status" value="1"/>
</dbReference>
<keyword evidence="3" id="KW-1185">Reference proteome</keyword>
<evidence type="ECO:0000313" key="2">
    <source>
        <dbReference type="EMBL" id="PMS29882.1"/>
    </source>
</evidence>
<protein>
    <submittedName>
        <fullName evidence="2">XRE family transcriptional regulator</fullName>
    </submittedName>
</protein>
<dbReference type="Pfam" id="PF01381">
    <property type="entry name" value="HTH_3"/>
    <property type="match status" value="1"/>
</dbReference>
<proteinExistence type="predicted"/>
<gene>
    <name evidence="2" type="ORF">C0Z20_30465</name>
</gene>
<sequence length="100" mass="11449">MTLRDVEAATNKEVSNAYLSQIENDKIQRPDPNILHALAEVYLVRYEELMELAGYITPSKEGRGADERHGRVPTFAKLNLTADEEAQLLQYLKFLRSNKK</sequence>
<evidence type="ECO:0000259" key="1">
    <source>
        <dbReference type="PROSITE" id="PS50943"/>
    </source>
</evidence>
<accession>A0A2N7WKD8</accession>
<dbReference type="CDD" id="cd00093">
    <property type="entry name" value="HTH_XRE"/>
    <property type="match status" value="1"/>
</dbReference>
<evidence type="ECO:0000313" key="3">
    <source>
        <dbReference type="Proteomes" id="UP000235777"/>
    </source>
</evidence>
<dbReference type="STRING" id="863227.GCA_000373005_04616"/>
<reference evidence="2 3" key="1">
    <citation type="submission" date="2018-01" db="EMBL/GenBank/DDBJ databases">
        <title>Whole genome analyses suggest that Burkholderia sensu lato contains two further novel genera in the rhizoxinica-symbiotica group Mycetohabitans gen. nov., and Trinickia gen. nov.: implications for the evolution of diazotrophy and nodulation in the Burkholderiaceae.</title>
        <authorList>
            <person name="Estrada-de los Santos P."/>
            <person name="Palmer M."/>
            <person name="Chavez-Ramirez B."/>
            <person name="Beukes C."/>
            <person name="Steenkamp E.T."/>
            <person name="Hirsch A.M."/>
            <person name="Manyaka P."/>
            <person name="Maluk M."/>
            <person name="Lafos M."/>
            <person name="Crook M."/>
            <person name="Gross E."/>
            <person name="Simon M.F."/>
            <person name="Bueno dos Reis Junior F."/>
            <person name="Poole P.S."/>
            <person name="Venter S.N."/>
            <person name="James E.K."/>
        </authorList>
    </citation>
    <scope>NUCLEOTIDE SEQUENCE [LARGE SCALE GENOMIC DNA]</scope>
    <source>
        <strain evidence="2 3">JPY 581</strain>
    </source>
</reference>